<dbReference type="AlphaFoldDB" id="A0A0L0SMZ9"/>
<gene>
    <name evidence="1" type="ORF">AMAG_19080</name>
</gene>
<name>A0A0L0SMZ9_ALLM3</name>
<dbReference type="VEuPathDB" id="FungiDB:AMAG_19080"/>
<proteinExistence type="predicted"/>
<sequence>MERVERHGRVCRQRLHGVGHGRVQRHVSAGRERRGGCARRHFFGEKIRLNTAVYCSRCRLWSCTGDPTGGVVGAAGEVAEPGVRAEHKEEIAASCGNCRHWRRSRKRGSGRRSGSVI</sequence>
<evidence type="ECO:0000313" key="1">
    <source>
        <dbReference type="EMBL" id="KNE63862.1"/>
    </source>
</evidence>
<protein>
    <submittedName>
        <fullName evidence="1">Uncharacterized protein</fullName>
    </submittedName>
</protein>
<reference evidence="2" key="2">
    <citation type="submission" date="2009-11" db="EMBL/GenBank/DDBJ databases">
        <title>The Genome Sequence of Allomyces macrogynus strain ATCC 38327.</title>
        <authorList>
            <consortium name="The Broad Institute Genome Sequencing Platform"/>
            <person name="Russ C."/>
            <person name="Cuomo C."/>
            <person name="Shea T."/>
            <person name="Young S.K."/>
            <person name="Zeng Q."/>
            <person name="Koehrsen M."/>
            <person name="Haas B."/>
            <person name="Borodovsky M."/>
            <person name="Guigo R."/>
            <person name="Alvarado L."/>
            <person name="Berlin A."/>
            <person name="Borenstein D."/>
            <person name="Chen Z."/>
            <person name="Engels R."/>
            <person name="Freedman E."/>
            <person name="Gellesch M."/>
            <person name="Goldberg J."/>
            <person name="Griggs A."/>
            <person name="Gujja S."/>
            <person name="Heiman D."/>
            <person name="Hepburn T."/>
            <person name="Howarth C."/>
            <person name="Jen D."/>
            <person name="Larson L."/>
            <person name="Lewis B."/>
            <person name="Mehta T."/>
            <person name="Park D."/>
            <person name="Pearson M."/>
            <person name="Roberts A."/>
            <person name="Saif S."/>
            <person name="Shenoy N."/>
            <person name="Sisk P."/>
            <person name="Stolte C."/>
            <person name="Sykes S."/>
            <person name="Walk T."/>
            <person name="White J."/>
            <person name="Yandava C."/>
            <person name="Burger G."/>
            <person name="Gray M.W."/>
            <person name="Holland P.W.H."/>
            <person name="King N."/>
            <person name="Lang F.B.F."/>
            <person name="Roger A.J."/>
            <person name="Ruiz-Trillo I."/>
            <person name="Lander E."/>
            <person name="Nusbaum C."/>
        </authorList>
    </citation>
    <scope>NUCLEOTIDE SEQUENCE [LARGE SCALE GENOMIC DNA]</scope>
    <source>
        <strain evidence="2">ATCC 38327</strain>
    </source>
</reference>
<dbReference type="Proteomes" id="UP000054350">
    <property type="component" value="Unassembled WGS sequence"/>
</dbReference>
<organism evidence="1 2">
    <name type="scientific">Allomyces macrogynus (strain ATCC 38327)</name>
    <name type="common">Allomyces javanicus var. macrogynus</name>
    <dbReference type="NCBI Taxonomy" id="578462"/>
    <lineage>
        <taxon>Eukaryota</taxon>
        <taxon>Fungi</taxon>
        <taxon>Fungi incertae sedis</taxon>
        <taxon>Blastocladiomycota</taxon>
        <taxon>Blastocladiomycetes</taxon>
        <taxon>Blastocladiales</taxon>
        <taxon>Blastocladiaceae</taxon>
        <taxon>Allomyces</taxon>
    </lineage>
</organism>
<accession>A0A0L0SMZ9</accession>
<keyword evidence="2" id="KW-1185">Reference proteome</keyword>
<dbReference type="EMBL" id="GG745343">
    <property type="protein sequence ID" value="KNE63862.1"/>
    <property type="molecule type" value="Genomic_DNA"/>
</dbReference>
<reference evidence="1 2" key="1">
    <citation type="submission" date="2009-11" db="EMBL/GenBank/DDBJ databases">
        <title>Annotation of Allomyces macrogynus ATCC 38327.</title>
        <authorList>
            <consortium name="The Broad Institute Genome Sequencing Platform"/>
            <person name="Russ C."/>
            <person name="Cuomo C."/>
            <person name="Burger G."/>
            <person name="Gray M.W."/>
            <person name="Holland P.W.H."/>
            <person name="King N."/>
            <person name="Lang F.B.F."/>
            <person name="Roger A.J."/>
            <person name="Ruiz-Trillo I."/>
            <person name="Young S.K."/>
            <person name="Zeng Q."/>
            <person name="Gargeya S."/>
            <person name="Fitzgerald M."/>
            <person name="Haas B."/>
            <person name="Abouelleil A."/>
            <person name="Alvarado L."/>
            <person name="Arachchi H.M."/>
            <person name="Berlin A."/>
            <person name="Chapman S.B."/>
            <person name="Gearin G."/>
            <person name="Goldberg J."/>
            <person name="Griggs A."/>
            <person name="Gujja S."/>
            <person name="Hansen M."/>
            <person name="Heiman D."/>
            <person name="Howarth C."/>
            <person name="Larimer J."/>
            <person name="Lui A."/>
            <person name="MacDonald P.J.P."/>
            <person name="McCowen C."/>
            <person name="Montmayeur A."/>
            <person name="Murphy C."/>
            <person name="Neiman D."/>
            <person name="Pearson M."/>
            <person name="Priest M."/>
            <person name="Roberts A."/>
            <person name="Saif S."/>
            <person name="Shea T."/>
            <person name="Sisk P."/>
            <person name="Stolte C."/>
            <person name="Sykes S."/>
            <person name="Wortman J."/>
            <person name="Nusbaum C."/>
            <person name="Birren B."/>
        </authorList>
    </citation>
    <scope>NUCLEOTIDE SEQUENCE [LARGE SCALE GENOMIC DNA]</scope>
    <source>
        <strain evidence="1 2">ATCC 38327</strain>
    </source>
</reference>
<evidence type="ECO:0000313" key="2">
    <source>
        <dbReference type="Proteomes" id="UP000054350"/>
    </source>
</evidence>